<keyword evidence="3" id="KW-1185">Reference proteome</keyword>
<evidence type="ECO:0000313" key="2">
    <source>
        <dbReference type="EMBL" id="SFU96831.1"/>
    </source>
</evidence>
<protein>
    <recommendedName>
        <fullName evidence="4">Membrane-binding protein</fullName>
    </recommendedName>
</protein>
<dbReference type="STRING" id="388950.GCA_001611675_03083"/>
<dbReference type="RefSeq" id="WP_244888605.1">
    <property type="nucleotide sequence ID" value="NZ_CP014766.1"/>
</dbReference>
<evidence type="ECO:0000313" key="3">
    <source>
        <dbReference type="Proteomes" id="UP000182491"/>
    </source>
</evidence>
<evidence type="ECO:0000256" key="1">
    <source>
        <dbReference type="SAM" id="SignalP"/>
    </source>
</evidence>
<reference evidence="3" key="1">
    <citation type="submission" date="2016-10" db="EMBL/GenBank/DDBJ databases">
        <authorList>
            <person name="Varghese N."/>
        </authorList>
    </citation>
    <scope>NUCLEOTIDE SEQUENCE [LARGE SCALE GENOMIC DNA]</scope>
    <source>
        <strain evidence="3">DSM 18820</strain>
    </source>
</reference>
<feature type="signal peptide" evidence="1">
    <location>
        <begin position="1"/>
        <end position="25"/>
    </location>
</feature>
<keyword evidence="1" id="KW-0732">Signal</keyword>
<dbReference type="EMBL" id="FPCA01000005">
    <property type="protein sequence ID" value="SFU96831.1"/>
    <property type="molecule type" value="Genomic_DNA"/>
</dbReference>
<feature type="chain" id="PRO_5010166144" description="Membrane-binding protein" evidence="1">
    <location>
        <begin position="26"/>
        <end position="307"/>
    </location>
</feature>
<accession>A0A1I7KHC3</accession>
<organism evidence="2 3">
    <name type="scientific">Pontibacter akesuensis</name>
    <dbReference type="NCBI Taxonomy" id="388950"/>
    <lineage>
        <taxon>Bacteria</taxon>
        <taxon>Pseudomonadati</taxon>
        <taxon>Bacteroidota</taxon>
        <taxon>Cytophagia</taxon>
        <taxon>Cytophagales</taxon>
        <taxon>Hymenobacteraceae</taxon>
        <taxon>Pontibacter</taxon>
    </lineage>
</organism>
<name>A0A1I7KHC3_9BACT</name>
<gene>
    <name evidence="2" type="ORF">SAMN04487941_3747</name>
</gene>
<proteinExistence type="predicted"/>
<sequence>MPYLKKLTIALGLALAPVLGQVASAASVAAPSTTKTTTTITARDGARDIVQEIINVVGLKPRFELRAADIDNAAAVVYNGERYILYSERFLASINNAVHTDWGGVSILAHEIGHHLNGHTLSRAGSNPADELEADEFSGFVLRKMGASMAEAQAAINLLSEDESSRTHPGRSYRLAAISKGWRSANDQLLASAKAPQPDQRMIATTPSRKATARATETHTAASASLDSRMVLSRVVFSKAPREQFYLTNNMHLVHVTERGPVIIGKLARTGNRDFPYYFESDYMKTVFISDEGDLVNQKGQKVGHLS</sequence>
<dbReference type="Proteomes" id="UP000182491">
    <property type="component" value="Unassembled WGS sequence"/>
</dbReference>
<evidence type="ECO:0008006" key="4">
    <source>
        <dbReference type="Google" id="ProtNLM"/>
    </source>
</evidence>
<dbReference type="AlphaFoldDB" id="A0A1I7KHC3"/>